<sequence>MDQTGENFYSADDYTPEESVGYLMRGAWQALLKNIDAEMQIFDLTGLQWGPLLLVAKGCCDSVATCARASYTDSGAMTRMLDRLEGKGLLRRVRNLEDRRVVNIELTEAGREIARQIPARLVQVLNQHLRGFNDSEFQLFKQMLRRFTANGSVPLSGT</sequence>
<keyword evidence="2" id="KW-0238">DNA-binding</keyword>
<dbReference type="Gene3D" id="1.10.10.10">
    <property type="entry name" value="Winged helix-like DNA-binding domain superfamily/Winged helix DNA-binding domain"/>
    <property type="match status" value="1"/>
</dbReference>
<dbReference type="EMBL" id="BGOW01000047">
    <property type="protein sequence ID" value="GCB02289.1"/>
    <property type="molecule type" value="Genomic_DNA"/>
</dbReference>
<feature type="domain" description="HTH marR-type" evidence="4">
    <location>
        <begin position="17"/>
        <end position="149"/>
    </location>
</feature>
<comment type="caution">
    <text evidence="5">The sequence shown here is derived from an EMBL/GenBank/DDBJ whole genome shotgun (WGS) entry which is preliminary data.</text>
</comment>
<protein>
    <submittedName>
        <fullName evidence="5">Transcriptional regulator</fullName>
    </submittedName>
</protein>
<dbReference type="GO" id="GO:0006950">
    <property type="term" value="P:response to stress"/>
    <property type="evidence" value="ECO:0007669"/>
    <property type="project" value="TreeGrafter"/>
</dbReference>
<dbReference type="InterPro" id="IPR000835">
    <property type="entry name" value="HTH_MarR-typ"/>
</dbReference>
<dbReference type="Proteomes" id="UP000286806">
    <property type="component" value="Unassembled WGS sequence"/>
</dbReference>
<dbReference type="InterPro" id="IPR023187">
    <property type="entry name" value="Tscrpt_reg_MarR-type_CS"/>
</dbReference>
<dbReference type="PRINTS" id="PR00598">
    <property type="entry name" value="HTHMARR"/>
</dbReference>
<evidence type="ECO:0000256" key="2">
    <source>
        <dbReference type="ARBA" id="ARBA00023125"/>
    </source>
</evidence>
<dbReference type="SUPFAM" id="SSF46785">
    <property type="entry name" value="Winged helix' DNA-binding domain"/>
    <property type="match status" value="1"/>
</dbReference>
<dbReference type="OrthoDB" id="6195716at2"/>
<organism evidence="5 6">
    <name type="scientific">Sulfuriferula multivorans</name>
    <dbReference type="NCBI Taxonomy" id="1559896"/>
    <lineage>
        <taxon>Bacteria</taxon>
        <taxon>Pseudomonadati</taxon>
        <taxon>Pseudomonadota</taxon>
        <taxon>Betaproteobacteria</taxon>
        <taxon>Nitrosomonadales</taxon>
        <taxon>Sulfuricellaceae</taxon>
        <taxon>Sulfuriferula</taxon>
    </lineage>
</organism>
<dbReference type="InterPro" id="IPR039422">
    <property type="entry name" value="MarR/SlyA-like"/>
</dbReference>
<keyword evidence="3" id="KW-0804">Transcription</keyword>
<evidence type="ECO:0000256" key="1">
    <source>
        <dbReference type="ARBA" id="ARBA00023015"/>
    </source>
</evidence>
<proteinExistence type="predicted"/>
<dbReference type="AlphaFoldDB" id="A0A401K002"/>
<dbReference type="Pfam" id="PF01047">
    <property type="entry name" value="MarR"/>
    <property type="match status" value="1"/>
</dbReference>
<evidence type="ECO:0000313" key="5">
    <source>
        <dbReference type="EMBL" id="GCB02289.1"/>
    </source>
</evidence>
<dbReference type="PROSITE" id="PS01117">
    <property type="entry name" value="HTH_MARR_1"/>
    <property type="match status" value="1"/>
</dbReference>
<dbReference type="GO" id="GO:0003677">
    <property type="term" value="F:DNA binding"/>
    <property type="evidence" value="ECO:0007669"/>
    <property type="project" value="UniProtKB-KW"/>
</dbReference>
<dbReference type="RefSeq" id="WP_124706319.1">
    <property type="nucleotide sequence ID" value="NZ_BGOW01000047.1"/>
</dbReference>
<keyword evidence="1" id="KW-0805">Transcription regulation</keyword>
<name>A0A401K002_9PROT</name>
<accession>A0A401K002</accession>
<dbReference type="SMART" id="SM00347">
    <property type="entry name" value="HTH_MARR"/>
    <property type="match status" value="1"/>
</dbReference>
<dbReference type="PROSITE" id="PS50995">
    <property type="entry name" value="HTH_MARR_2"/>
    <property type="match status" value="1"/>
</dbReference>
<evidence type="ECO:0000259" key="4">
    <source>
        <dbReference type="PROSITE" id="PS50995"/>
    </source>
</evidence>
<dbReference type="PANTHER" id="PTHR33164">
    <property type="entry name" value="TRANSCRIPTIONAL REGULATOR, MARR FAMILY"/>
    <property type="match status" value="1"/>
</dbReference>
<dbReference type="PANTHER" id="PTHR33164:SF43">
    <property type="entry name" value="HTH-TYPE TRANSCRIPTIONAL REPRESSOR YETL"/>
    <property type="match status" value="1"/>
</dbReference>
<dbReference type="InterPro" id="IPR036388">
    <property type="entry name" value="WH-like_DNA-bd_sf"/>
</dbReference>
<evidence type="ECO:0000313" key="6">
    <source>
        <dbReference type="Proteomes" id="UP000286806"/>
    </source>
</evidence>
<reference evidence="5 6" key="1">
    <citation type="journal article" date="2019" name="Front. Microbiol.">
        <title>Genomes of Neutrophilic Sulfur-Oxidizing Chemolithoautotrophs Representing 9 Proteobacterial Species From 8 Genera.</title>
        <authorList>
            <person name="Watanabe T."/>
            <person name="Kojima H."/>
            <person name="Umezawa K."/>
            <person name="Hori C."/>
            <person name="Takasuka T.E."/>
            <person name="Kato Y."/>
            <person name="Fukui M."/>
        </authorList>
    </citation>
    <scope>NUCLEOTIDE SEQUENCE [LARGE SCALE GENOMIC DNA]</scope>
    <source>
        <strain evidence="5 6">TTN</strain>
    </source>
</reference>
<evidence type="ECO:0000256" key="3">
    <source>
        <dbReference type="ARBA" id="ARBA00023163"/>
    </source>
</evidence>
<keyword evidence="6" id="KW-1185">Reference proteome</keyword>
<dbReference type="InterPro" id="IPR036390">
    <property type="entry name" value="WH_DNA-bd_sf"/>
</dbReference>
<dbReference type="GO" id="GO:0003700">
    <property type="term" value="F:DNA-binding transcription factor activity"/>
    <property type="evidence" value="ECO:0007669"/>
    <property type="project" value="InterPro"/>
</dbReference>
<gene>
    <name evidence="5" type="ORF">SFMTTN_3397</name>
</gene>